<gene>
    <name evidence="4" type="ORF">SAMN04488529_10761</name>
</gene>
<feature type="domain" description="DUF5643" evidence="3">
    <location>
        <begin position="230"/>
        <end position="336"/>
    </location>
</feature>
<accession>A0A1H0TIX9</accession>
<dbReference type="OrthoDB" id="2541898at2"/>
<evidence type="ECO:0000313" key="5">
    <source>
        <dbReference type="Proteomes" id="UP000198597"/>
    </source>
</evidence>
<dbReference type="STRING" id="94869.SAMN04488529_10761"/>
<evidence type="ECO:0000313" key="4">
    <source>
        <dbReference type="EMBL" id="SDP53791.1"/>
    </source>
</evidence>
<dbReference type="Proteomes" id="UP000198597">
    <property type="component" value="Unassembled WGS sequence"/>
</dbReference>
<dbReference type="InterPro" id="IPR040680">
    <property type="entry name" value="DUF5643"/>
</dbReference>
<proteinExistence type="predicted"/>
<feature type="transmembrane region" description="Helical" evidence="1">
    <location>
        <begin position="54"/>
        <end position="76"/>
    </location>
</feature>
<reference evidence="4 5" key="1">
    <citation type="submission" date="2016-10" db="EMBL/GenBank/DDBJ databases">
        <authorList>
            <person name="de Groot N.N."/>
        </authorList>
    </citation>
    <scope>NUCLEOTIDE SEQUENCE [LARGE SCALE GENOMIC DNA]</scope>
    <source>
        <strain evidence="4 5">DSM 12272</strain>
    </source>
</reference>
<evidence type="ECO:0000259" key="2">
    <source>
        <dbReference type="Pfam" id="PF13786"/>
    </source>
</evidence>
<keyword evidence="1" id="KW-0472">Membrane</keyword>
<evidence type="ECO:0000256" key="1">
    <source>
        <dbReference type="SAM" id="Phobius"/>
    </source>
</evidence>
<organism evidence="4 5">
    <name type="scientific">Clostridium gasigenes</name>
    <dbReference type="NCBI Taxonomy" id="94869"/>
    <lineage>
        <taxon>Bacteria</taxon>
        <taxon>Bacillati</taxon>
        <taxon>Bacillota</taxon>
        <taxon>Clostridia</taxon>
        <taxon>Eubacteriales</taxon>
        <taxon>Clostridiaceae</taxon>
        <taxon>Clostridium</taxon>
    </lineage>
</organism>
<sequence length="462" mass="52614">MKDIYELLNEANIDVTEIDINKIEEMEVSELERKRGKKKLMASIKTKKRTSKKIAMVASLVIIMGMSSIVIAKPAWAMDIPLIGDLIQNNLINNNSKYKDYIQAVGQTKSDQGIDITFESAIADNNVLNLSFVVKNNNESIENNIVDAMVIPTSLEVNGEKINASSGGSHEIIDANTIRVLKKINWDYNKVYDKLDVGIEISEMYGKKGNWSVNFALDTKEIAKNTYVEKLDKVIKVDGVDIKLDKLTMTPLTININYSAEYKDKEVYLNFLMFDENGVEVINNGNRGSSSRVKKIIEGSCKYINNTNAKQLKIIPFYDKYRMEENNEIEKKLPSTKINIEKYSPLNLKINEDASIDINDWIVDGEFLIVKYSYRYLDTELTNTSLAKIYINVDGEDVSKVQSWNEEDEEKKNNLYSKYNESNRDGLMRIEKIGDSKNIEIGCYDGSSIEIFNDQAFTVTKK</sequence>
<dbReference type="AlphaFoldDB" id="A0A1H0TIX9"/>
<evidence type="ECO:0000259" key="3">
    <source>
        <dbReference type="Pfam" id="PF18705"/>
    </source>
</evidence>
<dbReference type="Gene3D" id="2.60.40.1630">
    <property type="entry name" value="bacillus anthracis domain"/>
    <property type="match status" value="1"/>
</dbReference>
<keyword evidence="1" id="KW-1133">Transmembrane helix</keyword>
<keyword evidence="1" id="KW-0812">Transmembrane</keyword>
<protein>
    <recommendedName>
        <fullName evidence="6">DUF4179 domain-containing protein</fullName>
    </recommendedName>
</protein>
<dbReference type="Pfam" id="PF18705">
    <property type="entry name" value="DUF5643"/>
    <property type="match status" value="1"/>
</dbReference>
<dbReference type="InterPro" id="IPR025436">
    <property type="entry name" value="DUF4179"/>
</dbReference>
<keyword evidence="5" id="KW-1185">Reference proteome</keyword>
<dbReference type="EMBL" id="FNJM01000007">
    <property type="protein sequence ID" value="SDP53791.1"/>
    <property type="molecule type" value="Genomic_DNA"/>
</dbReference>
<dbReference type="RefSeq" id="WP_089970273.1">
    <property type="nucleotide sequence ID" value="NZ_FNJM01000007.1"/>
</dbReference>
<evidence type="ECO:0008006" key="6">
    <source>
        <dbReference type="Google" id="ProtNLM"/>
    </source>
</evidence>
<feature type="domain" description="DUF4179" evidence="2">
    <location>
        <begin position="47"/>
        <end position="135"/>
    </location>
</feature>
<dbReference type="Gene3D" id="2.60.40.1640">
    <property type="entry name" value="Conserved domain protein"/>
    <property type="match status" value="1"/>
</dbReference>
<name>A0A1H0TIX9_9CLOT</name>
<dbReference type="Pfam" id="PF13786">
    <property type="entry name" value="DUF4179"/>
    <property type="match status" value="1"/>
</dbReference>